<evidence type="ECO:0000313" key="5">
    <source>
        <dbReference type="Proteomes" id="UP000516446"/>
    </source>
</evidence>
<evidence type="ECO:0000313" key="4">
    <source>
        <dbReference type="EMBL" id="QNT63780.1"/>
    </source>
</evidence>
<dbReference type="EMBL" id="CP043431">
    <property type="protein sequence ID" value="QNT63780.1"/>
    <property type="molecule type" value="Genomic_DNA"/>
</dbReference>
<dbReference type="InterPro" id="IPR018490">
    <property type="entry name" value="cNMP-bd_dom_sf"/>
</dbReference>
<dbReference type="Proteomes" id="UP000516446">
    <property type="component" value="Chromosome"/>
</dbReference>
<dbReference type="Gene3D" id="2.60.120.10">
    <property type="entry name" value="Jelly Rolls"/>
    <property type="match status" value="1"/>
</dbReference>
<dbReference type="Gene3D" id="1.10.10.10">
    <property type="entry name" value="Winged helix-like DNA-binding domain superfamily/Winged helix DNA-binding domain"/>
    <property type="match status" value="1"/>
</dbReference>
<protein>
    <submittedName>
        <fullName evidence="4">Crp/Fnr family transcriptional regulator</fullName>
    </submittedName>
</protein>
<evidence type="ECO:0000256" key="3">
    <source>
        <dbReference type="ARBA" id="ARBA00023163"/>
    </source>
</evidence>
<organism evidence="4 5">
    <name type="scientific">Weissella koreensis</name>
    <dbReference type="NCBI Taxonomy" id="165096"/>
    <lineage>
        <taxon>Bacteria</taxon>
        <taxon>Bacillati</taxon>
        <taxon>Bacillota</taxon>
        <taxon>Bacilli</taxon>
        <taxon>Lactobacillales</taxon>
        <taxon>Lactobacillaceae</taxon>
        <taxon>Weissella</taxon>
    </lineage>
</organism>
<sequence length="232" mass="27062">MLKYLDENSYIEYLMDKLSQNRYANLILKHNGYQLDDSDGISENIYILKSGIVKHSILNEDGNEININFQNNPGIVNLFINDRNELANSSHLVTVKSYQAWFYKINIKNFSKIVNDNYKLKKYIDIHHENELRTFINMLEYGMTYSKLGSVCAFFSQCSEQSGLEMILRDGTKVILINLELLHDDIGKFCGINNRSSVSRIIAKLKKMNILDSFHHYYIIKDLDKLNMLKLK</sequence>
<proteinExistence type="predicted"/>
<name>A0A7H1MJZ4_9LACO</name>
<keyword evidence="5" id="KW-1185">Reference proteome</keyword>
<dbReference type="PROSITE" id="PS51063">
    <property type="entry name" value="HTH_CRP_2"/>
    <property type="match status" value="1"/>
</dbReference>
<dbReference type="AlphaFoldDB" id="A0A7H1MJZ4"/>
<dbReference type="RefSeq" id="WP_006845417.1">
    <property type="nucleotide sequence ID" value="NZ_CP026847.1"/>
</dbReference>
<evidence type="ECO:0000256" key="2">
    <source>
        <dbReference type="ARBA" id="ARBA00023125"/>
    </source>
</evidence>
<dbReference type="Pfam" id="PF13545">
    <property type="entry name" value="HTH_Crp_2"/>
    <property type="match status" value="1"/>
</dbReference>
<dbReference type="GO" id="GO:0006355">
    <property type="term" value="P:regulation of DNA-templated transcription"/>
    <property type="evidence" value="ECO:0007669"/>
    <property type="project" value="InterPro"/>
</dbReference>
<dbReference type="InterPro" id="IPR012318">
    <property type="entry name" value="HTH_CRP"/>
</dbReference>
<evidence type="ECO:0000256" key="1">
    <source>
        <dbReference type="ARBA" id="ARBA00023015"/>
    </source>
</evidence>
<dbReference type="InterPro" id="IPR014710">
    <property type="entry name" value="RmlC-like_jellyroll"/>
</dbReference>
<dbReference type="InterPro" id="IPR036390">
    <property type="entry name" value="WH_DNA-bd_sf"/>
</dbReference>
<keyword evidence="2" id="KW-0238">DNA-binding</keyword>
<keyword evidence="3" id="KW-0804">Transcription</keyword>
<dbReference type="InterPro" id="IPR036388">
    <property type="entry name" value="WH-like_DNA-bd_sf"/>
</dbReference>
<accession>A0A7H1MJZ4</accession>
<keyword evidence="1" id="KW-0805">Transcription regulation</keyword>
<dbReference type="SUPFAM" id="SSF46785">
    <property type="entry name" value="Winged helix' DNA-binding domain"/>
    <property type="match status" value="1"/>
</dbReference>
<dbReference type="SUPFAM" id="SSF51206">
    <property type="entry name" value="cAMP-binding domain-like"/>
    <property type="match status" value="1"/>
</dbReference>
<reference evidence="4 5" key="1">
    <citation type="submission" date="2019-08" db="EMBL/GenBank/DDBJ databases">
        <authorList>
            <person name="Chang H.C."/>
            <person name="Mun S.Y."/>
        </authorList>
    </citation>
    <scope>NUCLEOTIDE SEQUENCE [LARGE SCALE GENOMIC DNA]</scope>
    <source>
        <strain evidence="4 5">SK</strain>
    </source>
</reference>
<gene>
    <name evidence="4" type="ORF">FY536_00175</name>
</gene>
<dbReference type="GO" id="GO:0003677">
    <property type="term" value="F:DNA binding"/>
    <property type="evidence" value="ECO:0007669"/>
    <property type="project" value="UniProtKB-KW"/>
</dbReference>